<comment type="similarity">
    <text evidence="1 14">Belongs to the class-II aminoacyl-tRNA synthetase family.</text>
</comment>
<dbReference type="GO" id="GO:0002161">
    <property type="term" value="F:aminoacyl-tRNA deacylase activity"/>
    <property type="evidence" value="ECO:0007669"/>
    <property type="project" value="TreeGrafter"/>
</dbReference>
<dbReference type="SUPFAM" id="SSF101353">
    <property type="entry name" value="Putative anticodon-binding domain of alanyl-tRNA synthetase (AlaRS)"/>
    <property type="match status" value="1"/>
</dbReference>
<keyword evidence="11 14" id="KW-0030">Aminoacyl-tRNA synthetase</keyword>
<dbReference type="AlphaFoldDB" id="A0A4P6MAJ6"/>
<dbReference type="PRINTS" id="PR00980">
    <property type="entry name" value="TRNASYNTHALA"/>
</dbReference>
<dbReference type="EMBL" id="CP035949">
    <property type="protein sequence ID" value="QBF23854.1"/>
    <property type="molecule type" value="Genomic_DNA"/>
</dbReference>
<dbReference type="InterPro" id="IPR045864">
    <property type="entry name" value="aa-tRNA-synth_II/BPL/LPL"/>
</dbReference>
<feature type="binding site" evidence="14">
    <location>
        <position position="538"/>
    </location>
    <ligand>
        <name>Zn(2+)</name>
        <dbReference type="ChEBI" id="CHEBI:29105"/>
    </ligand>
</feature>
<dbReference type="GO" id="GO:0006419">
    <property type="term" value="P:alanyl-tRNA aminoacylation"/>
    <property type="evidence" value="ECO:0007669"/>
    <property type="project" value="UniProtKB-UniRule"/>
</dbReference>
<dbReference type="RefSeq" id="WP_130427657.1">
    <property type="nucleotide sequence ID" value="NZ_CP035949.1"/>
</dbReference>
<dbReference type="SUPFAM" id="SSF50447">
    <property type="entry name" value="Translation proteins"/>
    <property type="match status" value="1"/>
</dbReference>
<evidence type="ECO:0000256" key="8">
    <source>
        <dbReference type="ARBA" id="ARBA00022840"/>
    </source>
</evidence>
<feature type="binding site" evidence="14">
    <location>
        <position position="643"/>
    </location>
    <ligand>
        <name>Zn(2+)</name>
        <dbReference type="ChEBI" id="CHEBI:29105"/>
    </ligand>
</feature>
<evidence type="ECO:0000256" key="11">
    <source>
        <dbReference type="ARBA" id="ARBA00023146"/>
    </source>
</evidence>
<evidence type="ECO:0000256" key="3">
    <source>
        <dbReference type="ARBA" id="ARBA00022555"/>
    </source>
</evidence>
<dbReference type="InterPro" id="IPR018165">
    <property type="entry name" value="Ala-tRNA-synth_IIc_core"/>
</dbReference>
<dbReference type="PROSITE" id="PS50860">
    <property type="entry name" value="AA_TRNA_LIGASE_II_ALA"/>
    <property type="match status" value="1"/>
</dbReference>
<evidence type="ECO:0000256" key="4">
    <source>
        <dbReference type="ARBA" id="ARBA00022598"/>
    </source>
</evidence>
<accession>A0A4P6MAJ6</accession>
<dbReference type="InterPro" id="IPR050058">
    <property type="entry name" value="Ala-tRNA_ligase"/>
</dbReference>
<dbReference type="HAMAP" id="MF_00036_B">
    <property type="entry name" value="Ala_tRNA_synth_B"/>
    <property type="match status" value="1"/>
</dbReference>
<dbReference type="Pfam" id="PF02272">
    <property type="entry name" value="DHHA1"/>
    <property type="match status" value="1"/>
</dbReference>
<evidence type="ECO:0000259" key="15">
    <source>
        <dbReference type="PROSITE" id="PS50860"/>
    </source>
</evidence>
<reference evidence="16 17" key="1">
    <citation type="submission" date="2019-02" db="EMBL/GenBank/DDBJ databases">
        <title>Draft Genome Sequence of Maize Bushy Stunt-like Phytoplasma group 16SrI-B (Aster yellows) in South Africa.</title>
        <authorList>
            <person name="Coetzee B."/>
            <person name="Douglas-Smit N."/>
            <person name="Maree H.J."/>
            <person name="Burger J.T."/>
            <person name="Kruger K."/>
            <person name="Pietersen G."/>
        </authorList>
    </citation>
    <scope>NUCLEOTIDE SEQUENCE [LARGE SCALE GENOMIC DNA]</scope>
    <source>
        <strain evidence="16 17">De Villa</strain>
    </source>
</reference>
<dbReference type="InterPro" id="IPR018163">
    <property type="entry name" value="Thr/Ala-tRNA-synth_IIc_edit"/>
</dbReference>
<evidence type="ECO:0000256" key="1">
    <source>
        <dbReference type="ARBA" id="ARBA00008226"/>
    </source>
</evidence>
<dbReference type="GO" id="GO:0005829">
    <property type="term" value="C:cytosol"/>
    <property type="evidence" value="ECO:0007669"/>
    <property type="project" value="TreeGrafter"/>
</dbReference>
<dbReference type="InterPro" id="IPR002318">
    <property type="entry name" value="Ala-tRNA-lgiase_IIc"/>
</dbReference>
<protein>
    <recommendedName>
        <fullName evidence="14">Alanine--tRNA ligase</fullName>
        <ecNumber evidence="14">6.1.1.7</ecNumber>
    </recommendedName>
    <alternativeName>
        <fullName evidence="14">Alanyl-tRNA synthetase</fullName>
        <shortName evidence="14">AlaRS</shortName>
    </alternativeName>
</protein>
<evidence type="ECO:0000256" key="2">
    <source>
        <dbReference type="ARBA" id="ARBA00022490"/>
    </source>
</evidence>
<dbReference type="Gene3D" id="3.30.980.10">
    <property type="entry name" value="Threonyl-trna Synthetase, Chain A, domain 2"/>
    <property type="match status" value="1"/>
</dbReference>
<evidence type="ECO:0000256" key="14">
    <source>
        <dbReference type="HAMAP-Rule" id="MF_00036"/>
    </source>
</evidence>
<evidence type="ECO:0000256" key="10">
    <source>
        <dbReference type="ARBA" id="ARBA00022917"/>
    </source>
</evidence>
<dbReference type="Gene3D" id="3.30.930.10">
    <property type="entry name" value="Bira Bifunctional Protein, Domain 2"/>
    <property type="match status" value="1"/>
</dbReference>
<dbReference type="NCBIfam" id="TIGR00344">
    <property type="entry name" value="alaS"/>
    <property type="match status" value="1"/>
</dbReference>
<dbReference type="InterPro" id="IPR012947">
    <property type="entry name" value="tRNA_SAD"/>
</dbReference>
<keyword evidence="5 14" id="KW-0479">Metal-binding</keyword>
<gene>
    <name evidence="14 16" type="primary">alaS</name>
    <name evidence="16" type="ORF">EXT02_01435</name>
</gene>
<dbReference type="GO" id="GO:0008270">
    <property type="term" value="F:zinc ion binding"/>
    <property type="evidence" value="ECO:0007669"/>
    <property type="project" value="UniProtKB-UniRule"/>
</dbReference>
<dbReference type="CDD" id="cd00673">
    <property type="entry name" value="AlaRS_core"/>
    <property type="match status" value="1"/>
</dbReference>
<dbReference type="GO" id="GO:0005524">
    <property type="term" value="F:ATP binding"/>
    <property type="evidence" value="ECO:0007669"/>
    <property type="project" value="UniProtKB-UniRule"/>
</dbReference>
<dbReference type="Proteomes" id="UP000289726">
    <property type="component" value="Chromosome"/>
</dbReference>
<feature type="binding site" evidence="14">
    <location>
        <position position="639"/>
    </location>
    <ligand>
        <name>Zn(2+)</name>
        <dbReference type="ChEBI" id="CHEBI:29105"/>
    </ligand>
</feature>
<dbReference type="InterPro" id="IPR023033">
    <property type="entry name" value="Ala_tRNA_ligase_euk/bac"/>
</dbReference>
<dbReference type="InterPro" id="IPR018164">
    <property type="entry name" value="Ala-tRNA-synth_IIc_N"/>
</dbReference>
<keyword evidence="17" id="KW-1185">Reference proteome</keyword>
<organism evidence="16 17">
    <name type="scientific">'Catharanthus roseus' aster yellows phytoplasma</name>
    <dbReference type="NCBI Taxonomy" id="1193712"/>
    <lineage>
        <taxon>Bacteria</taxon>
        <taxon>Bacillati</taxon>
        <taxon>Mycoplasmatota</taxon>
        <taxon>Mollicutes</taxon>
        <taxon>Acholeplasmatales</taxon>
        <taxon>Acholeplasmataceae</taxon>
        <taxon>Candidatus Phytoplasma</taxon>
        <taxon>16SrI (Aster yellows group)</taxon>
    </lineage>
</organism>
<keyword evidence="7 14" id="KW-0862">Zinc</keyword>
<keyword evidence="8 14" id="KW-0067">ATP-binding</keyword>
<proteinExistence type="inferred from homology"/>
<keyword evidence="2 14" id="KW-0963">Cytoplasm</keyword>
<dbReference type="FunFam" id="3.30.930.10:FF:000046">
    <property type="entry name" value="Alanine--tRNA ligase"/>
    <property type="match status" value="1"/>
</dbReference>
<keyword evidence="4 14" id="KW-0436">Ligase</keyword>
<name>A0A4P6MAJ6_9MOLU</name>
<evidence type="ECO:0000256" key="13">
    <source>
        <dbReference type="ARBA" id="ARBA00048300"/>
    </source>
</evidence>
<dbReference type="PANTHER" id="PTHR11777">
    <property type="entry name" value="ALANYL-TRNA SYNTHETASE"/>
    <property type="match status" value="1"/>
</dbReference>
<evidence type="ECO:0000256" key="6">
    <source>
        <dbReference type="ARBA" id="ARBA00022741"/>
    </source>
</evidence>
<sequence length="864" mass="99922">MTSFEIRQMWLKFFASKNHHIAKSSSLIPRNEANLLWVNAGITPLKKYFDGTQTPPFRRITNVQKCIRTNDIKNVGKTSRHHTFFEMLGNFSIGNYFKKEAIHYAFELLTSPKWFAFPLEKLYITYFFQDQDTYQYWLDLGVEKNHLIPLKSNFWQIGPGPSGPCTEIFFDRGKTFDPRNKELIIQDLENDRFIEIWNIVFSQYNCDPKLPIEKYQELPSKNIDTGAGLERLACILQNTKTNFETDLFFPLIKALEKMTQIKYTGQESFKIIADHLKTLVFAINDGAVLTNEKRGYVLKKLLRRAANEGKKLGLYKPFLHQLVPPTVAMMKDFYKELCTNQEMIAKVLLQQENIFEQTLKNSEKTFLQHLTQNTLSGQNFFKLYDTYGIPEDLILDYAKKKNITTDYQKFQELLHDHQNLSKQNQTSQTHMNKQEEAFLQFLTPSEFIGYTNFTCKTKVIKVFDKGIVLEKTPFYANMGGQIEDEGWIDNTKVTKITKLPNGQILHEVQGNFCEGQEVYACIEKTKRNQISYHHTATHLLEAVLQKQLGSHLKKQGSSVGFSSLRYDFNHFEKITPQTLLQIEKEVNQLIQKSVPVKIEQLSIPDAQKKYATLLEQNQKAKYKDKVRIVSIDSFSVDLCGGTHATNTKDLEHFTILSCESISSGIYRIEAVCNNNCQESLNAKLVPYQNDLHQLTQKAKSLQTQNLIFDVKNFPPITQSYQDILNYQKHIKVQQQALVLFEKKVLEYHQKNMVQAEYNFLPPQITKKMMLTIEEEKPLEVLKFFMNHIFDKYHLEVLFLSYVQPEKIVFLCKSKTLHAGNLIKEALSLVCGSGGGNASLAQGGTKKTKNLEQVLNFVKTKLEIN</sequence>
<dbReference type="GO" id="GO:0000049">
    <property type="term" value="F:tRNA binding"/>
    <property type="evidence" value="ECO:0007669"/>
    <property type="project" value="UniProtKB-KW"/>
</dbReference>
<dbReference type="InterPro" id="IPR018162">
    <property type="entry name" value="Ala-tRNA-ligase_IIc_anticod-bd"/>
</dbReference>
<dbReference type="Pfam" id="PF07973">
    <property type="entry name" value="tRNA_SAD"/>
    <property type="match status" value="1"/>
</dbReference>
<dbReference type="SUPFAM" id="SSF55681">
    <property type="entry name" value="Class II aaRS and biotin synthetases"/>
    <property type="match status" value="1"/>
</dbReference>
<comment type="domain">
    <text evidence="14">Consists of three domains; the N-terminal catalytic domain, the editing domain and the C-terminal C-Ala domain. The editing domain removes incorrectly charged amino acids, while the C-Ala domain, along with tRNA(Ala), serves as a bridge to cooperatively bring together the editing and aminoacylation centers thus stimulating deacylation of misacylated tRNAs.</text>
</comment>
<evidence type="ECO:0000256" key="7">
    <source>
        <dbReference type="ARBA" id="ARBA00022833"/>
    </source>
</evidence>
<keyword evidence="10 14" id="KW-0648">Protein biosynthesis</keyword>
<comment type="catalytic activity">
    <reaction evidence="13 14">
        <text>tRNA(Ala) + L-alanine + ATP = L-alanyl-tRNA(Ala) + AMP + diphosphate</text>
        <dbReference type="Rhea" id="RHEA:12540"/>
        <dbReference type="Rhea" id="RHEA-COMP:9657"/>
        <dbReference type="Rhea" id="RHEA-COMP:9923"/>
        <dbReference type="ChEBI" id="CHEBI:30616"/>
        <dbReference type="ChEBI" id="CHEBI:33019"/>
        <dbReference type="ChEBI" id="CHEBI:57972"/>
        <dbReference type="ChEBI" id="CHEBI:78442"/>
        <dbReference type="ChEBI" id="CHEBI:78497"/>
        <dbReference type="ChEBI" id="CHEBI:456215"/>
        <dbReference type="EC" id="6.1.1.7"/>
    </reaction>
</comment>
<dbReference type="Pfam" id="PF01411">
    <property type="entry name" value="tRNA-synt_2c"/>
    <property type="match status" value="1"/>
</dbReference>
<comment type="cofactor">
    <cofactor evidence="14">
        <name>Zn(2+)</name>
        <dbReference type="ChEBI" id="CHEBI:29105"/>
    </cofactor>
    <text evidence="14">Binds 1 zinc ion per subunit.</text>
</comment>
<feature type="domain" description="Alanyl-transfer RNA synthetases family profile" evidence="15">
    <location>
        <begin position="1"/>
        <end position="682"/>
    </location>
</feature>
<comment type="function">
    <text evidence="12 14">Catalyzes the attachment of alanine to tRNA(Ala) in a two-step reaction: alanine is first activated by ATP to form Ala-AMP and then transferred to the acceptor end of tRNA(Ala). Also edits incorrectly charged Ser-tRNA(Ala) and Gly-tRNA(Ala) via its editing domain.</text>
</comment>
<dbReference type="InterPro" id="IPR003156">
    <property type="entry name" value="DHHA1_dom"/>
</dbReference>
<evidence type="ECO:0000313" key="17">
    <source>
        <dbReference type="Proteomes" id="UP000289726"/>
    </source>
</evidence>
<dbReference type="Gene3D" id="3.10.310.40">
    <property type="match status" value="1"/>
</dbReference>
<evidence type="ECO:0000313" key="16">
    <source>
        <dbReference type="EMBL" id="QBF23854.1"/>
    </source>
</evidence>
<keyword evidence="9 14" id="KW-0694">RNA-binding</keyword>
<evidence type="ECO:0000256" key="12">
    <source>
        <dbReference type="ARBA" id="ARBA00024779"/>
    </source>
</evidence>
<dbReference type="SUPFAM" id="SSF55186">
    <property type="entry name" value="ThrRS/AlaRS common domain"/>
    <property type="match status" value="1"/>
</dbReference>
<dbReference type="GO" id="GO:0004813">
    <property type="term" value="F:alanine-tRNA ligase activity"/>
    <property type="evidence" value="ECO:0007669"/>
    <property type="project" value="UniProtKB-UniRule"/>
</dbReference>
<dbReference type="Gene3D" id="2.40.30.130">
    <property type="match status" value="1"/>
</dbReference>
<keyword evidence="3 14" id="KW-0820">tRNA-binding</keyword>
<dbReference type="InterPro" id="IPR009000">
    <property type="entry name" value="Transl_B-barrel_sf"/>
</dbReference>
<feature type="binding site" evidence="14">
    <location>
        <position position="534"/>
    </location>
    <ligand>
        <name>Zn(2+)</name>
        <dbReference type="ChEBI" id="CHEBI:29105"/>
    </ligand>
</feature>
<keyword evidence="6 14" id="KW-0547">Nucleotide-binding</keyword>
<evidence type="ECO:0000256" key="9">
    <source>
        <dbReference type="ARBA" id="ARBA00022884"/>
    </source>
</evidence>
<dbReference type="EC" id="6.1.1.7" evidence="14"/>
<comment type="subcellular location">
    <subcellularLocation>
        <location evidence="14">Cytoplasm</location>
    </subcellularLocation>
</comment>
<dbReference type="SMART" id="SM00863">
    <property type="entry name" value="tRNA_SAD"/>
    <property type="match status" value="1"/>
</dbReference>
<dbReference type="PANTHER" id="PTHR11777:SF9">
    <property type="entry name" value="ALANINE--TRNA LIGASE, CYTOPLASMIC"/>
    <property type="match status" value="1"/>
</dbReference>
<evidence type="ECO:0000256" key="5">
    <source>
        <dbReference type="ARBA" id="ARBA00022723"/>
    </source>
</evidence>
<dbReference type="FunFam" id="3.30.980.10:FF:000004">
    <property type="entry name" value="Alanine--tRNA ligase, cytoplasmic"/>
    <property type="match status" value="1"/>
</dbReference>